<accession>A0A4Q7Y1R5</accession>
<protein>
    <submittedName>
        <fullName evidence="7">Outer membrane protein OmpA-like peptidoglycan-associated protein</fullName>
    </submittedName>
</protein>
<sequence length="317" mass="33363">MRLITIKTQRLLYLPALILLLASFAHAATPTKKFEAGKKAKVTGTIVSRNGDLVVVKVKKEGTSSIVNITDSTIIKREKSFRLRKADMDATAMLPGLTISAEGVGNSKGQLDADKITFNPDTFAVEVAEEQQIEANKSAAANAQATANQGVSAAGQAQASANQAGQLATAAGAGVVMDAEAISLVNKRVSNLGDYQTVVEAALFFEPDQSSLSAADKKVLDKLAADAMSTQNYMIEIAGYASSTGTKAQNQKLSDERAAAVTDYLRNSANVPMRRILAPAGYGATHAAAPNSDPEGRDINRRVDVKVLVNKGLDQAI</sequence>
<dbReference type="InterPro" id="IPR050330">
    <property type="entry name" value="Bact_OuterMem_StrucFunc"/>
</dbReference>
<dbReference type="PRINTS" id="PR01021">
    <property type="entry name" value="OMPADOMAIN"/>
</dbReference>
<gene>
    <name evidence="7" type="ORF">BDD14_6313</name>
</gene>
<dbReference type="PANTHER" id="PTHR30329:SF21">
    <property type="entry name" value="LIPOPROTEIN YIAD-RELATED"/>
    <property type="match status" value="1"/>
</dbReference>
<evidence type="ECO:0000256" key="2">
    <source>
        <dbReference type="ARBA" id="ARBA00023136"/>
    </source>
</evidence>
<dbReference type="Pfam" id="PF00691">
    <property type="entry name" value="OmpA"/>
    <property type="match status" value="1"/>
</dbReference>
<reference evidence="7 8" key="1">
    <citation type="submission" date="2019-02" db="EMBL/GenBank/DDBJ databases">
        <title>Genomic Encyclopedia of Archaeal and Bacterial Type Strains, Phase II (KMG-II): from individual species to whole genera.</title>
        <authorList>
            <person name="Goeker M."/>
        </authorList>
    </citation>
    <scope>NUCLEOTIDE SEQUENCE [LARGE SCALE GENOMIC DNA]</scope>
    <source>
        <strain evidence="7 8">DSM 18101</strain>
    </source>
</reference>
<evidence type="ECO:0000259" key="6">
    <source>
        <dbReference type="PROSITE" id="PS51123"/>
    </source>
</evidence>
<dbReference type="CDD" id="cd07185">
    <property type="entry name" value="OmpA_C-like"/>
    <property type="match status" value="1"/>
</dbReference>
<evidence type="ECO:0000256" key="4">
    <source>
        <dbReference type="PROSITE-ProRule" id="PRU00473"/>
    </source>
</evidence>
<evidence type="ECO:0000256" key="1">
    <source>
        <dbReference type="ARBA" id="ARBA00004442"/>
    </source>
</evidence>
<comment type="caution">
    <text evidence="7">The sequence shown here is derived from an EMBL/GenBank/DDBJ whole genome shotgun (WGS) entry which is preliminary data.</text>
</comment>
<feature type="signal peptide" evidence="5">
    <location>
        <begin position="1"/>
        <end position="27"/>
    </location>
</feature>
<keyword evidence="5" id="KW-0732">Signal</keyword>
<name>A0A4Q7Y1R5_9BACT</name>
<dbReference type="InterPro" id="IPR006664">
    <property type="entry name" value="OMP_bac"/>
</dbReference>
<organism evidence="7 8">
    <name type="scientific">Edaphobacter modestus</name>
    <dbReference type="NCBI Taxonomy" id="388466"/>
    <lineage>
        <taxon>Bacteria</taxon>
        <taxon>Pseudomonadati</taxon>
        <taxon>Acidobacteriota</taxon>
        <taxon>Terriglobia</taxon>
        <taxon>Terriglobales</taxon>
        <taxon>Acidobacteriaceae</taxon>
        <taxon>Edaphobacter</taxon>
    </lineage>
</organism>
<proteinExistence type="predicted"/>
<feature type="chain" id="PRO_5020710061" evidence="5">
    <location>
        <begin position="28"/>
        <end position="317"/>
    </location>
</feature>
<dbReference type="PANTHER" id="PTHR30329">
    <property type="entry name" value="STATOR ELEMENT OF FLAGELLAR MOTOR COMPLEX"/>
    <property type="match status" value="1"/>
</dbReference>
<feature type="domain" description="OmpA-like" evidence="6">
    <location>
        <begin position="192"/>
        <end position="311"/>
    </location>
</feature>
<dbReference type="GO" id="GO:0009279">
    <property type="term" value="C:cell outer membrane"/>
    <property type="evidence" value="ECO:0007669"/>
    <property type="project" value="UniProtKB-SubCell"/>
</dbReference>
<dbReference type="SUPFAM" id="SSF103088">
    <property type="entry name" value="OmpA-like"/>
    <property type="match status" value="1"/>
</dbReference>
<dbReference type="OrthoDB" id="9792021at2"/>
<evidence type="ECO:0000313" key="7">
    <source>
        <dbReference type="EMBL" id="RZU29705.1"/>
    </source>
</evidence>
<dbReference type="Proteomes" id="UP000292958">
    <property type="component" value="Unassembled WGS sequence"/>
</dbReference>
<comment type="subcellular location">
    <subcellularLocation>
        <location evidence="1">Cell outer membrane</location>
    </subcellularLocation>
</comment>
<dbReference type="PROSITE" id="PS51123">
    <property type="entry name" value="OMPA_2"/>
    <property type="match status" value="1"/>
</dbReference>
<dbReference type="EMBL" id="SHKW01000007">
    <property type="protein sequence ID" value="RZU29705.1"/>
    <property type="molecule type" value="Genomic_DNA"/>
</dbReference>
<dbReference type="InterPro" id="IPR036737">
    <property type="entry name" value="OmpA-like_sf"/>
</dbReference>
<evidence type="ECO:0000313" key="8">
    <source>
        <dbReference type="Proteomes" id="UP000292958"/>
    </source>
</evidence>
<dbReference type="InterPro" id="IPR006665">
    <property type="entry name" value="OmpA-like"/>
</dbReference>
<evidence type="ECO:0000256" key="3">
    <source>
        <dbReference type="ARBA" id="ARBA00023237"/>
    </source>
</evidence>
<dbReference type="AlphaFoldDB" id="A0A4Q7Y1R5"/>
<dbReference type="RefSeq" id="WP_130424980.1">
    <property type="nucleotide sequence ID" value="NZ_SHKW01000007.1"/>
</dbReference>
<dbReference type="Gene3D" id="3.30.1330.60">
    <property type="entry name" value="OmpA-like domain"/>
    <property type="match status" value="1"/>
</dbReference>
<keyword evidence="8" id="KW-1185">Reference proteome</keyword>
<evidence type="ECO:0000256" key="5">
    <source>
        <dbReference type="SAM" id="SignalP"/>
    </source>
</evidence>
<keyword evidence="3" id="KW-0998">Cell outer membrane</keyword>
<keyword evidence="2 4" id="KW-0472">Membrane</keyword>